<feature type="transmembrane region" description="Helical" evidence="6">
    <location>
        <begin position="78"/>
        <end position="95"/>
    </location>
</feature>
<evidence type="ECO:0000259" key="7">
    <source>
        <dbReference type="Pfam" id="PF01061"/>
    </source>
</evidence>
<dbReference type="Proteomes" id="UP000887575">
    <property type="component" value="Unassembled WGS sequence"/>
</dbReference>
<feature type="domain" description="ABC-2 type transporter transmembrane" evidence="7">
    <location>
        <begin position="74"/>
        <end position="263"/>
    </location>
</feature>
<dbReference type="WBParaSite" id="MBELARI_LOCUS1526">
    <property type="protein sequence ID" value="MBELARI_LOCUS1526"/>
    <property type="gene ID" value="MBELARI_LOCUS1526"/>
</dbReference>
<evidence type="ECO:0000256" key="6">
    <source>
        <dbReference type="SAM" id="Phobius"/>
    </source>
</evidence>
<evidence type="ECO:0000313" key="9">
    <source>
        <dbReference type="WBParaSite" id="MBELARI_LOCUS1526"/>
    </source>
</evidence>
<dbReference type="PANTHER" id="PTHR48041">
    <property type="entry name" value="ABC TRANSPORTER G FAMILY MEMBER 28"/>
    <property type="match status" value="1"/>
</dbReference>
<feature type="transmembrane region" description="Helical" evidence="6">
    <location>
        <begin position="188"/>
        <end position="210"/>
    </location>
</feature>
<keyword evidence="3 6" id="KW-0812">Transmembrane</keyword>
<feature type="transmembrane region" description="Helical" evidence="6">
    <location>
        <begin position="52"/>
        <end position="72"/>
    </location>
</feature>
<keyword evidence="5 6" id="KW-0472">Membrane</keyword>
<accession>A0AAF3EMJ0</accession>
<reference evidence="9" key="1">
    <citation type="submission" date="2024-02" db="UniProtKB">
        <authorList>
            <consortium name="WormBaseParasite"/>
        </authorList>
    </citation>
    <scope>IDENTIFICATION</scope>
</reference>
<evidence type="ECO:0000256" key="5">
    <source>
        <dbReference type="ARBA" id="ARBA00023136"/>
    </source>
</evidence>
<protein>
    <recommendedName>
        <fullName evidence="7">ABC-2 type transporter transmembrane domain-containing protein</fullName>
    </recommendedName>
</protein>
<name>A0AAF3EMJ0_9BILA</name>
<sequence>MIQLLSVEPETQEYDWRVLRRVVHGDLSGSVRSLQKVETVNCRRSLVMQRRFFLNSGLFSSDHFLHLFVIHYSSKVKLFQTIITAVVIGLVNLQVQITGDTIQNIGGVLYTTIRDMNYLFLYPAINVITAELPLFLREHRAQIYSADSYYWAKSVAELPQYTILPIIYALIVYWMTGLYASAGVFFKYLFVCILQAYVAVSIAMFGACVFGEEGAAIPFMPLYVLPMRIFGGFYINYDDVPPYFQWATFLSWFRFGFEALENNNDCTAPVQRRMAQSDAESRYEARRMLFWIDSGILVAMFLIGRIFGLIALKLRTRFAK</sequence>
<evidence type="ECO:0000256" key="1">
    <source>
        <dbReference type="ARBA" id="ARBA00004141"/>
    </source>
</evidence>
<dbReference type="Pfam" id="PF01061">
    <property type="entry name" value="ABC2_membrane"/>
    <property type="match status" value="1"/>
</dbReference>
<dbReference type="GO" id="GO:0140359">
    <property type="term" value="F:ABC-type transporter activity"/>
    <property type="evidence" value="ECO:0007669"/>
    <property type="project" value="InterPro"/>
</dbReference>
<evidence type="ECO:0000256" key="3">
    <source>
        <dbReference type="ARBA" id="ARBA00022692"/>
    </source>
</evidence>
<dbReference type="InterPro" id="IPR013525">
    <property type="entry name" value="ABC2_TM"/>
</dbReference>
<keyword evidence="8" id="KW-1185">Reference proteome</keyword>
<dbReference type="GO" id="GO:0005886">
    <property type="term" value="C:plasma membrane"/>
    <property type="evidence" value="ECO:0007669"/>
    <property type="project" value="TreeGrafter"/>
</dbReference>
<comment type="subcellular location">
    <subcellularLocation>
        <location evidence="1">Membrane</location>
        <topology evidence="1">Multi-pass membrane protein</topology>
    </subcellularLocation>
</comment>
<evidence type="ECO:0000256" key="2">
    <source>
        <dbReference type="ARBA" id="ARBA00022448"/>
    </source>
</evidence>
<dbReference type="InterPro" id="IPR050352">
    <property type="entry name" value="ABCG_transporters"/>
</dbReference>
<evidence type="ECO:0000313" key="8">
    <source>
        <dbReference type="Proteomes" id="UP000887575"/>
    </source>
</evidence>
<feature type="transmembrane region" description="Helical" evidence="6">
    <location>
        <begin position="288"/>
        <end position="312"/>
    </location>
</feature>
<feature type="transmembrane region" description="Helical" evidence="6">
    <location>
        <begin position="217"/>
        <end position="237"/>
    </location>
</feature>
<evidence type="ECO:0000256" key="4">
    <source>
        <dbReference type="ARBA" id="ARBA00022989"/>
    </source>
</evidence>
<dbReference type="PANTHER" id="PTHR48041:SF104">
    <property type="entry name" value="ABC TRANSPORTER DOMAIN-CONTAINING PROTEIN"/>
    <property type="match status" value="1"/>
</dbReference>
<feature type="transmembrane region" description="Helical" evidence="6">
    <location>
        <begin position="161"/>
        <end position="182"/>
    </location>
</feature>
<keyword evidence="2" id="KW-0813">Transport</keyword>
<keyword evidence="4 6" id="KW-1133">Transmembrane helix</keyword>
<dbReference type="AlphaFoldDB" id="A0AAF3EMJ0"/>
<proteinExistence type="predicted"/>
<organism evidence="8 9">
    <name type="scientific">Mesorhabditis belari</name>
    <dbReference type="NCBI Taxonomy" id="2138241"/>
    <lineage>
        <taxon>Eukaryota</taxon>
        <taxon>Metazoa</taxon>
        <taxon>Ecdysozoa</taxon>
        <taxon>Nematoda</taxon>
        <taxon>Chromadorea</taxon>
        <taxon>Rhabditida</taxon>
        <taxon>Rhabditina</taxon>
        <taxon>Rhabditomorpha</taxon>
        <taxon>Rhabditoidea</taxon>
        <taxon>Rhabditidae</taxon>
        <taxon>Mesorhabditinae</taxon>
        <taxon>Mesorhabditis</taxon>
    </lineage>
</organism>